<dbReference type="InterPro" id="IPR000413">
    <property type="entry name" value="Integrin_alpha"/>
</dbReference>
<dbReference type="SMART" id="SM00191">
    <property type="entry name" value="Int_alpha"/>
    <property type="match status" value="5"/>
</dbReference>
<accession>A0A8J2R5F4</accession>
<keyword evidence="2" id="KW-0677">Repeat</keyword>
<dbReference type="GO" id="GO:0007160">
    <property type="term" value="P:cell-matrix adhesion"/>
    <property type="evidence" value="ECO:0007669"/>
    <property type="project" value="TreeGrafter"/>
</dbReference>
<evidence type="ECO:0000256" key="2">
    <source>
        <dbReference type="ARBA" id="ARBA00022737"/>
    </source>
</evidence>
<evidence type="ECO:0000259" key="6">
    <source>
        <dbReference type="PROSITE" id="PS50041"/>
    </source>
</evidence>
<evidence type="ECO:0000256" key="3">
    <source>
        <dbReference type="ARBA" id="ARBA00023180"/>
    </source>
</evidence>
<dbReference type="Pfam" id="PF00059">
    <property type="entry name" value="Lectin_C"/>
    <property type="match status" value="1"/>
</dbReference>
<reference evidence="7" key="1">
    <citation type="submission" date="2021-09" db="EMBL/GenBank/DDBJ databases">
        <authorList>
            <person name="Martin H S."/>
        </authorList>
    </citation>
    <scope>NUCLEOTIDE SEQUENCE</scope>
</reference>
<dbReference type="InterPro" id="IPR013519">
    <property type="entry name" value="Int_alpha_beta-p"/>
</dbReference>
<name>A0A8J2R5F4_9NEOP</name>
<feature type="chain" id="PRO_5035338161" evidence="5">
    <location>
        <begin position="20"/>
        <end position="1018"/>
    </location>
</feature>
<keyword evidence="8" id="KW-1185">Reference proteome</keyword>
<protein>
    <submittedName>
        <fullName evidence="7">(African queen) hypothetical protein</fullName>
    </submittedName>
</protein>
<dbReference type="InterPro" id="IPR028994">
    <property type="entry name" value="Integrin_alpha_N"/>
</dbReference>
<dbReference type="GO" id="GO:0009897">
    <property type="term" value="C:external side of plasma membrane"/>
    <property type="evidence" value="ECO:0007669"/>
    <property type="project" value="TreeGrafter"/>
</dbReference>
<dbReference type="GO" id="GO:0008305">
    <property type="term" value="C:integrin complex"/>
    <property type="evidence" value="ECO:0007669"/>
    <property type="project" value="InterPro"/>
</dbReference>
<evidence type="ECO:0000256" key="5">
    <source>
        <dbReference type="RuleBase" id="RU003762"/>
    </source>
</evidence>
<feature type="repeat" description="FG-GAP" evidence="4">
    <location>
        <begin position="182"/>
        <end position="241"/>
    </location>
</feature>
<dbReference type="PROSITE" id="PS51470">
    <property type="entry name" value="FG_GAP"/>
    <property type="match status" value="3"/>
</dbReference>
<gene>
    <name evidence="7" type="ORF">DCHRY22_LOCUS15623</name>
</gene>
<organism evidence="7 8">
    <name type="scientific">Danaus chrysippus</name>
    <name type="common">African queen</name>
    <dbReference type="NCBI Taxonomy" id="151541"/>
    <lineage>
        <taxon>Eukaryota</taxon>
        <taxon>Metazoa</taxon>
        <taxon>Ecdysozoa</taxon>
        <taxon>Arthropoda</taxon>
        <taxon>Hexapoda</taxon>
        <taxon>Insecta</taxon>
        <taxon>Pterygota</taxon>
        <taxon>Neoptera</taxon>
        <taxon>Endopterygota</taxon>
        <taxon>Lepidoptera</taxon>
        <taxon>Glossata</taxon>
        <taxon>Ditrysia</taxon>
        <taxon>Papilionoidea</taxon>
        <taxon>Nymphalidae</taxon>
        <taxon>Danainae</taxon>
        <taxon>Danaini</taxon>
        <taxon>Danaina</taxon>
        <taxon>Danaus</taxon>
        <taxon>Anosia</taxon>
    </lineage>
</organism>
<comment type="similarity">
    <text evidence="5">Belongs to the integrin alpha chain family.</text>
</comment>
<dbReference type="SUPFAM" id="SSF56436">
    <property type="entry name" value="C-type lectin-like"/>
    <property type="match status" value="2"/>
</dbReference>
<feature type="repeat" description="FG-GAP" evidence="4">
    <location>
        <begin position="244"/>
        <end position="301"/>
    </location>
</feature>
<dbReference type="PRINTS" id="PR01185">
    <property type="entry name" value="INTEGRINA"/>
</dbReference>
<dbReference type="PROSITE" id="PS50041">
    <property type="entry name" value="C_TYPE_LECTIN_2"/>
    <property type="match status" value="1"/>
</dbReference>
<dbReference type="AlphaFoldDB" id="A0A8J2R5F4"/>
<dbReference type="GO" id="GO:0005178">
    <property type="term" value="F:integrin binding"/>
    <property type="evidence" value="ECO:0007669"/>
    <property type="project" value="TreeGrafter"/>
</dbReference>
<dbReference type="InterPro" id="IPR013517">
    <property type="entry name" value="FG-GAP"/>
</dbReference>
<feature type="domain" description="C-type lectin" evidence="6">
    <location>
        <begin position="877"/>
        <end position="1012"/>
    </location>
</feature>
<evidence type="ECO:0000313" key="7">
    <source>
        <dbReference type="EMBL" id="CAG9585142.1"/>
    </source>
</evidence>
<keyword evidence="5" id="KW-0675">Receptor</keyword>
<dbReference type="InterPro" id="IPR016186">
    <property type="entry name" value="C-type_lectin-like/link_sf"/>
</dbReference>
<keyword evidence="5" id="KW-0401">Integrin</keyword>
<dbReference type="InterPro" id="IPR001304">
    <property type="entry name" value="C-type_lectin-like"/>
</dbReference>
<dbReference type="GO" id="GO:0007229">
    <property type="term" value="P:integrin-mediated signaling pathway"/>
    <property type="evidence" value="ECO:0007669"/>
    <property type="project" value="UniProtKB-KW"/>
</dbReference>
<dbReference type="CDD" id="cd00037">
    <property type="entry name" value="CLECT"/>
    <property type="match status" value="1"/>
</dbReference>
<dbReference type="Pfam" id="PF01839">
    <property type="entry name" value="FG-GAP"/>
    <property type="match status" value="1"/>
</dbReference>
<keyword evidence="3" id="KW-0325">Glycoprotein</keyword>
<evidence type="ECO:0000256" key="1">
    <source>
        <dbReference type="ARBA" id="ARBA00022729"/>
    </source>
</evidence>
<dbReference type="InterPro" id="IPR016187">
    <property type="entry name" value="CTDL_fold"/>
</dbReference>
<feature type="repeat" description="FG-GAP" evidence="4">
    <location>
        <begin position="303"/>
        <end position="363"/>
    </location>
</feature>
<dbReference type="GO" id="GO:0098609">
    <property type="term" value="P:cell-cell adhesion"/>
    <property type="evidence" value="ECO:0007669"/>
    <property type="project" value="TreeGrafter"/>
</dbReference>
<proteinExistence type="inferred from homology"/>
<dbReference type="SMART" id="SM00034">
    <property type="entry name" value="CLECT"/>
    <property type="match status" value="1"/>
</dbReference>
<dbReference type="PANTHER" id="PTHR23220">
    <property type="entry name" value="INTEGRIN ALPHA"/>
    <property type="match status" value="1"/>
</dbReference>
<sequence length="1018" mass="114506">MIFGILNLLVVNIITLCHGYIHLASMKIYQHDTNKTNSLFGYSIAYQSGIQRLIISSPLENENGQVFTLSLNSSKIETVTLDPKFLPRRENFDSMGWSIDVANSGQVLIGSPAMLTGRVVLYENPYSKDFPKLIYKMNQENIARHNYGYSLAIAEFFDQSTVYAVSSTFGFGKVYFFDTKLQNIAIIKDIEIGSIFGAALCPVRLGTKALLVGAPAYFDKTYNYDVGAVYVYLDQTEEGSKKMLLKRKIKGLSYGGYFGHAIASLGDIDGDNKDEIVIAAPFEDGIGAVYFFSGAGVLDGLSQPRKIQPEGFQSFGFSLTILEDLDGNGCKELAVGSPRDNKVVIFKTIAFIKVILKADLNQESDKEFVLTTCIDGVYPLKPENITADIAIEMKLKNAVFTTVSSNGLYQYEVSMAEKRKHCRNFTLQVHEDAEKGFDYEIMSYEVTASLKEGPEEMLEFDPSRVLLSDESILKQQGQKWKDDTSLQEPQLHLNISTSMTQPYMIGSSYQETFILSVLNEGGAAQAACMHLEVEGARVIAHPSSCRRELDILICRHNHVINTNEFWINEILIETDYLTSIHDVLTIRCDLYPQCGGKNVSSFQEIIELKPYNHMVVIKGQSNPDEKLPITLDDLHTGKSFDHVYTIYNYGLTNWVGVQSEIVLQNSPFIDYSDAPIKVYAYTSLIECEIGNKNRSEEKIRVLCKIGDLGKQEKVVVVVAMKIAKNTLEFDSEDQNITVTSSMEVLLRDGNKFLRKAKIICEYEGAEILVLTSEYDIIQAHEMFKQYPDLDNYAWVAGDGKQHDSAEVKPIIDLDYLYLGEAQENVKVDECDVIQRDGKVDSCNCYRQLPFICKVEAKNAFYDPHCKVFGKGYQYFESVGSCYKVPKISYSWNQAYADCQSQGAHLAVLNSEAEHSVVQHQILNNIEDSLATVYHPKTTWFFIAGIRAQKVTDGSELVFQTIFNQTLEEAGYNQWSPNEPNNSLGNEYCGTIFKNDGKYNDVDCSDYYSFICEKEVDNL</sequence>
<dbReference type="SUPFAM" id="SSF69318">
    <property type="entry name" value="Integrin alpha N-terminal domain"/>
    <property type="match status" value="1"/>
</dbReference>
<dbReference type="GO" id="GO:0033627">
    <property type="term" value="P:cell adhesion mediated by integrin"/>
    <property type="evidence" value="ECO:0007669"/>
    <property type="project" value="TreeGrafter"/>
</dbReference>
<dbReference type="Gene3D" id="2.130.10.130">
    <property type="entry name" value="Integrin alpha, N-terminal"/>
    <property type="match status" value="1"/>
</dbReference>
<dbReference type="Proteomes" id="UP000789524">
    <property type="component" value="Unassembled WGS sequence"/>
</dbReference>
<feature type="signal peptide" evidence="5">
    <location>
        <begin position="1"/>
        <end position="19"/>
    </location>
</feature>
<evidence type="ECO:0000256" key="4">
    <source>
        <dbReference type="PROSITE-ProRule" id="PRU00803"/>
    </source>
</evidence>
<dbReference type="PANTHER" id="PTHR23220:SF83">
    <property type="entry name" value="INTEGRIN ALPHA-PS3-RELATED"/>
    <property type="match status" value="1"/>
</dbReference>
<evidence type="ECO:0000313" key="8">
    <source>
        <dbReference type="Proteomes" id="UP000789524"/>
    </source>
</evidence>
<dbReference type="Gene3D" id="3.10.100.10">
    <property type="entry name" value="Mannose-Binding Protein A, subunit A"/>
    <property type="match status" value="1"/>
</dbReference>
<dbReference type="EMBL" id="CAKASE010000083">
    <property type="protein sequence ID" value="CAG9585142.1"/>
    <property type="molecule type" value="Genomic_DNA"/>
</dbReference>
<keyword evidence="1 5" id="KW-0732">Signal</keyword>
<comment type="subcellular location">
    <subcellularLocation>
        <location evidence="5">Membrane</location>
        <topology evidence="5">Single-pass type I membrane protein</topology>
    </subcellularLocation>
</comment>
<keyword evidence="5" id="KW-0130">Cell adhesion</keyword>
<dbReference type="OrthoDB" id="5317514at2759"/>
<comment type="caution">
    <text evidence="7">The sequence shown here is derived from an EMBL/GenBank/DDBJ whole genome shotgun (WGS) entry which is preliminary data.</text>
</comment>